<dbReference type="PANTHER" id="PTHR34488">
    <property type="entry name" value="SI:CH211-245H14.1-RELATED"/>
    <property type="match status" value="1"/>
</dbReference>
<reference evidence="2 3" key="1">
    <citation type="submission" date="2024-02" db="EMBL/GenBank/DDBJ databases">
        <title>Chromosome-level genome assembly of the Eurasian Minnow (Phoxinus phoxinus).</title>
        <authorList>
            <person name="Oriowo T.O."/>
            <person name="Martin S."/>
            <person name="Stange M."/>
            <person name="Chrysostomakis Y."/>
            <person name="Brown T."/>
            <person name="Winkler S."/>
            <person name="Kukowka S."/>
            <person name="Myers E.W."/>
            <person name="Bohne A."/>
        </authorList>
    </citation>
    <scope>NUCLEOTIDE SEQUENCE [LARGE SCALE GENOMIC DNA]</scope>
    <source>
        <strain evidence="2">ZFMK-TIS-60720</strain>
        <tissue evidence="2">Whole Organism</tissue>
    </source>
</reference>
<accession>A0AAN9DH21</accession>
<keyword evidence="1" id="KW-0472">Membrane</keyword>
<keyword evidence="1" id="KW-1133">Transmembrane helix</keyword>
<proteinExistence type="predicted"/>
<organism evidence="2 3">
    <name type="scientific">Phoxinus phoxinus</name>
    <name type="common">Eurasian minnow</name>
    <dbReference type="NCBI Taxonomy" id="58324"/>
    <lineage>
        <taxon>Eukaryota</taxon>
        <taxon>Metazoa</taxon>
        <taxon>Chordata</taxon>
        <taxon>Craniata</taxon>
        <taxon>Vertebrata</taxon>
        <taxon>Euteleostomi</taxon>
        <taxon>Actinopterygii</taxon>
        <taxon>Neopterygii</taxon>
        <taxon>Teleostei</taxon>
        <taxon>Ostariophysi</taxon>
        <taxon>Cypriniformes</taxon>
        <taxon>Leuciscidae</taxon>
        <taxon>Phoxininae</taxon>
        <taxon>Phoxinus</taxon>
    </lineage>
</organism>
<sequence length="185" mass="20977">MDSVGDEFKKSLRNKVSGLKEVYSLEQCRAILFFCTIVSRAGTDIDAAMKYLDEVTAFTPVIMVILHSTFDPERMIPDSNSVIKRQNTFAVDCLIFDNKLLRCQKNENAILQTAQYMTSKNLTSYYCLNKDRGNRNLSAHQSSETGRLITDGDSRQKFLRCVWLVALIVLVVLIILFAIIGYFLG</sequence>
<dbReference type="PANTHER" id="PTHR34488:SF1">
    <property type="entry name" value="SI:CH211-245H14.1-RELATED"/>
    <property type="match status" value="1"/>
</dbReference>
<protein>
    <submittedName>
        <fullName evidence="2">Uncharacterized protein</fullName>
    </submittedName>
</protein>
<dbReference type="AlphaFoldDB" id="A0AAN9DH21"/>
<evidence type="ECO:0000256" key="1">
    <source>
        <dbReference type="SAM" id="Phobius"/>
    </source>
</evidence>
<evidence type="ECO:0000313" key="3">
    <source>
        <dbReference type="Proteomes" id="UP001364617"/>
    </source>
</evidence>
<dbReference type="Proteomes" id="UP001364617">
    <property type="component" value="Unassembled WGS sequence"/>
</dbReference>
<keyword evidence="1" id="KW-0812">Transmembrane</keyword>
<keyword evidence="3" id="KW-1185">Reference proteome</keyword>
<comment type="caution">
    <text evidence="2">The sequence shown here is derived from an EMBL/GenBank/DDBJ whole genome shotgun (WGS) entry which is preliminary data.</text>
</comment>
<gene>
    <name evidence="2" type="ORF">R3I93_003260</name>
</gene>
<evidence type="ECO:0000313" key="2">
    <source>
        <dbReference type="EMBL" id="KAK7173380.1"/>
    </source>
</evidence>
<feature type="transmembrane region" description="Helical" evidence="1">
    <location>
        <begin position="161"/>
        <end position="184"/>
    </location>
</feature>
<dbReference type="EMBL" id="JAYKXH010000003">
    <property type="protein sequence ID" value="KAK7173380.1"/>
    <property type="molecule type" value="Genomic_DNA"/>
</dbReference>
<name>A0AAN9DH21_9TELE</name>